<dbReference type="InterPro" id="IPR016135">
    <property type="entry name" value="UBQ-conjugating_enzyme/RWD"/>
</dbReference>
<reference evidence="5 6" key="1">
    <citation type="journal article" date="2021" name="Sci. Rep.">
        <title>Genome sequencing of the multicellular alga Astrephomene provides insights into convergent evolution of germ-soma differentiation.</title>
        <authorList>
            <person name="Yamashita S."/>
            <person name="Yamamoto K."/>
            <person name="Matsuzaki R."/>
            <person name="Suzuki S."/>
            <person name="Yamaguchi H."/>
            <person name="Hirooka S."/>
            <person name="Minakuchi Y."/>
            <person name="Miyagishima S."/>
            <person name="Kawachi M."/>
            <person name="Toyoda A."/>
            <person name="Nozaki H."/>
        </authorList>
    </citation>
    <scope>NUCLEOTIDE SEQUENCE [LARGE SCALE GENOMIC DNA]</scope>
    <source>
        <strain evidence="5 6">NIES-4017</strain>
    </source>
</reference>
<dbReference type="SMART" id="SM00212">
    <property type="entry name" value="UBCc"/>
    <property type="match status" value="1"/>
</dbReference>
<dbReference type="InterPro" id="IPR000608">
    <property type="entry name" value="UBC"/>
</dbReference>
<accession>A0AAD3E155</accession>
<dbReference type="PANTHER" id="PTHR46116">
    <property type="entry name" value="(E3-INDEPENDENT) E2 UBIQUITIN-CONJUGATING ENZYME"/>
    <property type="match status" value="1"/>
</dbReference>
<feature type="region of interest" description="Disordered" evidence="3">
    <location>
        <begin position="88"/>
        <end position="132"/>
    </location>
</feature>
<dbReference type="Proteomes" id="UP001054857">
    <property type="component" value="Unassembled WGS sequence"/>
</dbReference>
<dbReference type="EMBL" id="BMAR01000051">
    <property type="protein sequence ID" value="GFR51568.1"/>
    <property type="molecule type" value="Genomic_DNA"/>
</dbReference>
<evidence type="ECO:0000313" key="6">
    <source>
        <dbReference type="Proteomes" id="UP001054857"/>
    </source>
</evidence>
<evidence type="ECO:0000256" key="3">
    <source>
        <dbReference type="SAM" id="MobiDB-lite"/>
    </source>
</evidence>
<evidence type="ECO:0000256" key="2">
    <source>
        <dbReference type="ARBA" id="ARBA00022786"/>
    </source>
</evidence>
<proteinExistence type="predicted"/>
<keyword evidence="2" id="KW-0833">Ubl conjugation pathway</keyword>
<feature type="domain" description="UBC core" evidence="4">
    <location>
        <begin position="181"/>
        <end position="347"/>
    </location>
</feature>
<keyword evidence="6" id="KW-1185">Reference proteome</keyword>
<feature type="non-terminal residue" evidence="5">
    <location>
        <position position="409"/>
    </location>
</feature>
<dbReference type="PANTHER" id="PTHR46116:SF39">
    <property type="entry name" value="BACULOVIRAL IAP REPEAT-CONTAINING PROTEIN 6"/>
    <property type="match status" value="1"/>
</dbReference>
<feature type="compositionally biased region" description="Low complexity" evidence="3">
    <location>
        <begin position="98"/>
        <end position="129"/>
    </location>
</feature>
<keyword evidence="1" id="KW-0808">Transferase</keyword>
<evidence type="ECO:0000313" key="5">
    <source>
        <dbReference type="EMBL" id="GFR51568.1"/>
    </source>
</evidence>
<dbReference type="AlphaFoldDB" id="A0AAD3E155"/>
<dbReference type="PROSITE" id="PS50127">
    <property type="entry name" value="UBC_2"/>
    <property type="match status" value="1"/>
</dbReference>
<dbReference type="SUPFAM" id="SSF54495">
    <property type="entry name" value="UBC-like"/>
    <property type="match status" value="1"/>
</dbReference>
<organism evidence="5 6">
    <name type="scientific">Astrephomene gubernaculifera</name>
    <dbReference type="NCBI Taxonomy" id="47775"/>
    <lineage>
        <taxon>Eukaryota</taxon>
        <taxon>Viridiplantae</taxon>
        <taxon>Chlorophyta</taxon>
        <taxon>core chlorophytes</taxon>
        <taxon>Chlorophyceae</taxon>
        <taxon>CS clade</taxon>
        <taxon>Chlamydomonadales</taxon>
        <taxon>Astrephomenaceae</taxon>
        <taxon>Astrephomene</taxon>
    </lineage>
</organism>
<sequence>SALQVMCHATAAAAAKGTGTGAATAAAPSTSIGYRQSEKAAAAAHKVAQEGEATQGLAQIITHIAAYLQQHQPQEAAAAAAAASAAAAAPSAPPPPSAAAGADAAPAADRTASGAHASSSGSGSGAAIASGGGGSSSPGCSAAAYVAVLKPLQVDAVSGLDKAGAHHYANSVRNESHVPKTRAMRLAKEVASLESLLPLSPSSSVFVRVDEGAVQLWKAIVIGPEDTPYSGGCFVFDFYFPPQYPNSPPQVHLVTTGGGRVRFNPNLYAEGKVCLSLLGTWSGDRGEQWNADVSTAVQVLISIQSLIMVPEPYFNEPSYEGQTDERGKTASREYNKAVRENCVRYAMLDVLRHPPACLAEVVRGHFRLRREALLAQIKSWADEGRQHDSGHAGRLMDMRKELETLIAAL</sequence>
<name>A0AAD3E155_9CHLO</name>
<comment type="caution">
    <text evidence="5">The sequence shown here is derived from an EMBL/GenBank/DDBJ whole genome shotgun (WGS) entry which is preliminary data.</text>
</comment>
<evidence type="ECO:0000259" key="4">
    <source>
        <dbReference type="PROSITE" id="PS50127"/>
    </source>
</evidence>
<evidence type="ECO:0000256" key="1">
    <source>
        <dbReference type="ARBA" id="ARBA00022679"/>
    </source>
</evidence>
<dbReference type="CDD" id="cd23810">
    <property type="entry name" value="UBCc_BIRC6"/>
    <property type="match status" value="1"/>
</dbReference>
<gene>
    <name evidence="5" type="ORF">Agub_g13904</name>
</gene>
<dbReference type="Pfam" id="PF00179">
    <property type="entry name" value="UQ_con"/>
    <property type="match status" value="1"/>
</dbReference>
<dbReference type="GO" id="GO:0016740">
    <property type="term" value="F:transferase activity"/>
    <property type="evidence" value="ECO:0007669"/>
    <property type="project" value="UniProtKB-KW"/>
</dbReference>
<dbReference type="Gene3D" id="3.10.110.10">
    <property type="entry name" value="Ubiquitin Conjugating Enzyme"/>
    <property type="match status" value="1"/>
</dbReference>
<protein>
    <recommendedName>
        <fullName evidence="4">UBC core domain-containing protein</fullName>
    </recommendedName>
</protein>